<organism evidence="1 2">
    <name type="scientific">Sphingobacterium tenebrionis</name>
    <dbReference type="NCBI Taxonomy" id="3111775"/>
    <lineage>
        <taxon>Bacteria</taxon>
        <taxon>Pseudomonadati</taxon>
        <taxon>Bacteroidota</taxon>
        <taxon>Sphingobacteriia</taxon>
        <taxon>Sphingobacteriales</taxon>
        <taxon>Sphingobacteriaceae</taxon>
        <taxon>Sphingobacterium</taxon>
    </lineage>
</organism>
<sequence>MPEVIIKYKKFKTFKMLAFLSEYLEFSITSLKKKKSKKIYHINGVAIEKGDSSIDIKELQKIFSHQNYTAKNLRISSWNRK</sequence>
<reference evidence="1 2" key="1">
    <citation type="submission" date="2024-01" db="EMBL/GenBank/DDBJ databases">
        <title>Sphingobacterium tenebrionis sp. nov., a novel endophyte isolated from tenebrio molitor intestines.</title>
        <authorList>
            <person name="Zhang C."/>
        </authorList>
    </citation>
    <scope>NUCLEOTIDE SEQUENCE [LARGE SCALE GENOMIC DNA]</scope>
    <source>
        <strain evidence="1 2">PU5-4</strain>
    </source>
</reference>
<dbReference type="EMBL" id="JAYLLN010000006">
    <property type="protein sequence ID" value="MEI5984136.1"/>
    <property type="molecule type" value="Genomic_DNA"/>
</dbReference>
<keyword evidence="2" id="KW-1185">Reference proteome</keyword>
<protein>
    <submittedName>
        <fullName evidence="1">Uncharacterized protein</fullName>
    </submittedName>
</protein>
<comment type="caution">
    <text evidence="1">The sequence shown here is derived from an EMBL/GenBank/DDBJ whole genome shotgun (WGS) entry which is preliminary data.</text>
</comment>
<evidence type="ECO:0000313" key="2">
    <source>
        <dbReference type="Proteomes" id="UP001363035"/>
    </source>
</evidence>
<dbReference type="RefSeq" id="WP_134776950.1">
    <property type="nucleotide sequence ID" value="NZ_JAYLLN010000006.1"/>
</dbReference>
<accession>A0ABU8I334</accession>
<dbReference type="Proteomes" id="UP001363035">
    <property type="component" value="Unassembled WGS sequence"/>
</dbReference>
<evidence type="ECO:0000313" key="1">
    <source>
        <dbReference type="EMBL" id="MEI5984136.1"/>
    </source>
</evidence>
<gene>
    <name evidence="1" type="ORF">VJ786_04385</name>
</gene>
<name>A0ABU8I334_9SPHI</name>
<proteinExistence type="predicted"/>